<gene>
    <name evidence="2" type="ORF">DYB26_002082</name>
</gene>
<feature type="coiled-coil region" evidence="1">
    <location>
        <begin position="188"/>
        <end position="250"/>
    </location>
</feature>
<dbReference type="Proteomes" id="UP000286510">
    <property type="component" value="Unassembled WGS sequence"/>
</dbReference>
<feature type="coiled-coil region" evidence="1">
    <location>
        <begin position="493"/>
        <end position="520"/>
    </location>
</feature>
<evidence type="ECO:0000256" key="1">
    <source>
        <dbReference type="SAM" id="Coils"/>
    </source>
</evidence>
<evidence type="ECO:0000313" key="3">
    <source>
        <dbReference type="Proteomes" id="UP000286510"/>
    </source>
</evidence>
<accession>A0A3R7B1P9</accession>
<keyword evidence="1" id="KW-0175">Coiled coil</keyword>
<protein>
    <submittedName>
        <fullName evidence="2">Uncharacterized protein</fullName>
    </submittedName>
</protein>
<sequence>MTIRLFADGSLSGTVQESHYPQTCTLAGQWSAHQLAWQTTYTADGIMSQYLYYGTPALRVLRGLWQLADVGCVHSLARESGHFDYQLEAAHRQWSRDVHHTFPRPFRRIARAILLSKPSGPSQTAATPTSCGVLLPGDLWCHVFSYVHTEWWQNQIEEYERTISNVKAASEQKQMLVTKRYQGVCERLRELTTALDAKHKQVDEWQERHRGVVSELDLVKHDCEAMVKVMQNMEKQLNEYAAREEAVAEVGIPLLALFYTLSILEGEVQHRADELKHAQASIVTLKMQLAVAAESRLASVLAAKDGQFQETVGELQDKLAVEHEHLSGLQRELDVRRSEIREALESNAAKDKQVACLTKEVADVRSEWNQKHKYQLDMYSQQVRDLKARLDMADGEVMKLKHDSAKTEHALRLEHSRMDAKYKTELEVASHRASRLKDDKTRVEAHLSEVHAKQSQYATKAERKSADVAAQLKLVLATQQQNLRADVEVKSALDRVKLEKARLEREVAVLRKSLEDLRQRPKDPLPPHHNSSAFLLPMAVDKVGM</sequence>
<reference evidence="2 3" key="1">
    <citation type="submission" date="2018-08" db="EMBL/GenBank/DDBJ databases">
        <title>Aphanomyces genome sequencing and annotation.</title>
        <authorList>
            <person name="Minardi D."/>
            <person name="Oidtmann B."/>
            <person name="Van Der Giezen M."/>
            <person name="Studholme D.J."/>
        </authorList>
    </citation>
    <scope>NUCLEOTIDE SEQUENCE [LARGE SCALE GENOMIC DNA]</scope>
    <source>
        <strain evidence="2 3">FDL457</strain>
    </source>
</reference>
<dbReference type="AlphaFoldDB" id="A0A3R7B1P9"/>
<comment type="caution">
    <text evidence="2">The sequence shown here is derived from an EMBL/GenBank/DDBJ whole genome shotgun (WGS) entry which is preliminary data.</text>
</comment>
<name>A0A3R7B1P9_APHAT</name>
<dbReference type="VEuPathDB" id="FungiDB:H257_16354"/>
<organism evidence="2 3">
    <name type="scientific">Aphanomyces astaci</name>
    <name type="common">Crayfish plague agent</name>
    <dbReference type="NCBI Taxonomy" id="112090"/>
    <lineage>
        <taxon>Eukaryota</taxon>
        <taxon>Sar</taxon>
        <taxon>Stramenopiles</taxon>
        <taxon>Oomycota</taxon>
        <taxon>Saprolegniomycetes</taxon>
        <taxon>Saprolegniales</taxon>
        <taxon>Verrucalvaceae</taxon>
        <taxon>Aphanomyces</taxon>
    </lineage>
</organism>
<proteinExistence type="predicted"/>
<feature type="coiled-coil region" evidence="1">
    <location>
        <begin position="369"/>
        <end position="403"/>
    </location>
</feature>
<dbReference type="EMBL" id="QUTF01012207">
    <property type="protein sequence ID" value="RHZ24865.1"/>
    <property type="molecule type" value="Genomic_DNA"/>
</dbReference>
<evidence type="ECO:0000313" key="2">
    <source>
        <dbReference type="EMBL" id="RHZ24865.1"/>
    </source>
</evidence>